<evidence type="ECO:0000256" key="8">
    <source>
        <dbReference type="ARBA" id="ARBA00023180"/>
    </source>
</evidence>
<dbReference type="InterPro" id="IPR005331">
    <property type="entry name" value="Sulfotransferase"/>
</dbReference>
<dbReference type="EC" id="2.8.2.-" evidence="9"/>
<evidence type="ECO:0000313" key="11">
    <source>
        <dbReference type="RefSeq" id="XP_006823802.1"/>
    </source>
</evidence>
<reference evidence="11" key="1">
    <citation type="submission" date="2025-08" db="UniProtKB">
        <authorList>
            <consortium name="RefSeq"/>
        </authorList>
    </citation>
    <scope>IDENTIFICATION</scope>
    <source>
        <tissue evidence="11">Testes</tissue>
    </source>
</reference>
<evidence type="ECO:0000256" key="1">
    <source>
        <dbReference type="ARBA" id="ARBA00004323"/>
    </source>
</evidence>
<evidence type="ECO:0000256" key="9">
    <source>
        <dbReference type="RuleBase" id="RU364020"/>
    </source>
</evidence>
<evidence type="ECO:0000256" key="7">
    <source>
        <dbReference type="ARBA" id="ARBA00023136"/>
    </source>
</evidence>
<evidence type="ECO:0000256" key="6">
    <source>
        <dbReference type="ARBA" id="ARBA00023034"/>
    </source>
</evidence>
<dbReference type="InterPro" id="IPR018011">
    <property type="entry name" value="Carb_sulfotrans_8-10"/>
</dbReference>
<gene>
    <name evidence="11" type="primary">LOC102800758</name>
</gene>
<dbReference type="SUPFAM" id="SSF52540">
    <property type="entry name" value="P-loop containing nucleoside triphosphate hydrolases"/>
    <property type="match status" value="1"/>
</dbReference>
<dbReference type="RefSeq" id="XP_006823802.1">
    <property type="nucleotide sequence ID" value="XM_006823739.1"/>
</dbReference>
<keyword evidence="7" id="KW-0472">Membrane</keyword>
<proteinExistence type="inferred from homology"/>
<sequence length="319" mass="37431">MSTATYTELKIIRRPMTSYKKYYLNSATAAMGTIDTDTQYRRLTRLRTECQKRIASGKKLSNLGTRDFVISKHYRFLYCPVAKVAEANWKRVIMVLEGTANTTQELHHSRVLGKDGRFYQTIKDAGKEFDDFVKFLFVRHPFKRLLSAYRNKFENPDEWGLIYPKNYGRSIIKKYRPKATNSSLQTGNDVTFSEFVKYVLDESDREPEGLNMHWLPMYLSCDVCSRRFNFIGKFETLHNDAKHLLQKIHATNVVEFPESESCATHVTNSSKEETYHSYFKELTQGEIRKLYKLYRPDFKMFGYNFPYELLDNKNNSSAS</sequence>
<keyword evidence="4" id="KW-0812">Transmembrane</keyword>
<comment type="similarity">
    <text evidence="2 9">Belongs to the sulfotransferase 2 family.</text>
</comment>
<organism evidence="10 11">
    <name type="scientific">Saccoglossus kowalevskii</name>
    <name type="common">Acorn worm</name>
    <dbReference type="NCBI Taxonomy" id="10224"/>
    <lineage>
        <taxon>Eukaryota</taxon>
        <taxon>Metazoa</taxon>
        <taxon>Hemichordata</taxon>
        <taxon>Enteropneusta</taxon>
        <taxon>Harrimaniidae</taxon>
        <taxon>Saccoglossus</taxon>
    </lineage>
</organism>
<comment type="subcellular location">
    <subcellularLocation>
        <location evidence="1 9">Golgi apparatus membrane</location>
        <topology evidence="1 9">Single-pass type II membrane protein</topology>
    </subcellularLocation>
</comment>
<name>A0ABM0MUW1_SACKO</name>
<dbReference type="Proteomes" id="UP000694865">
    <property type="component" value="Unplaced"/>
</dbReference>
<keyword evidence="8 9" id="KW-0325">Glycoprotein</keyword>
<evidence type="ECO:0000313" key="10">
    <source>
        <dbReference type="Proteomes" id="UP000694865"/>
    </source>
</evidence>
<keyword evidence="3 9" id="KW-0808">Transferase</keyword>
<dbReference type="PANTHER" id="PTHR12137:SF54">
    <property type="entry name" value="CARBOHYDRATE SULFOTRANSFERASE"/>
    <property type="match status" value="1"/>
</dbReference>
<dbReference type="InterPro" id="IPR027417">
    <property type="entry name" value="P-loop_NTPase"/>
</dbReference>
<keyword evidence="6 9" id="KW-0333">Golgi apparatus</keyword>
<protein>
    <recommendedName>
        <fullName evidence="9">Carbohydrate sulfotransferase</fullName>
        <ecNumber evidence="9">2.8.2.-</ecNumber>
    </recommendedName>
</protein>
<dbReference type="Pfam" id="PF03567">
    <property type="entry name" value="Sulfotransfer_2"/>
    <property type="match status" value="1"/>
</dbReference>
<dbReference type="PANTHER" id="PTHR12137">
    <property type="entry name" value="CARBOHYDRATE SULFOTRANSFERASE"/>
    <property type="match status" value="1"/>
</dbReference>
<evidence type="ECO:0000256" key="2">
    <source>
        <dbReference type="ARBA" id="ARBA00006339"/>
    </source>
</evidence>
<keyword evidence="5" id="KW-1133">Transmembrane helix</keyword>
<keyword evidence="10" id="KW-1185">Reference proteome</keyword>
<evidence type="ECO:0000256" key="5">
    <source>
        <dbReference type="ARBA" id="ARBA00022989"/>
    </source>
</evidence>
<dbReference type="GeneID" id="102800758"/>
<evidence type="ECO:0000256" key="3">
    <source>
        <dbReference type="ARBA" id="ARBA00022679"/>
    </source>
</evidence>
<evidence type="ECO:0000256" key="4">
    <source>
        <dbReference type="ARBA" id="ARBA00022692"/>
    </source>
</evidence>
<keyword evidence="9" id="KW-0735">Signal-anchor</keyword>
<accession>A0ABM0MUW1</accession>
<keyword evidence="9" id="KW-0119">Carbohydrate metabolism</keyword>